<dbReference type="AlphaFoldDB" id="D2V631"/>
<dbReference type="VEuPathDB" id="AmoebaDB:NAEGRDRAFT_78732"/>
<dbReference type="GeneID" id="8861922"/>
<dbReference type="InParanoid" id="D2V631"/>
<dbReference type="RefSeq" id="XP_002680503.1">
    <property type="nucleotide sequence ID" value="XM_002680457.1"/>
</dbReference>
<gene>
    <name evidence="1" type="ORF">NAEGRDRAFT_78732</name>
</gene>
<accession>D2V631</accession>
<keyword evidence="2" id="KW-1185">Reference proteome</keyword>
<evidence type="ECO:0000313" key="1">
    <source>
        <dbReference type="EMBL" id="EFC47759.1"/>
    </source>
</evidence>
<evidence type="ECO:0000313" key="2">
    <source>
        <dbReference type="Proteomes" id="UP000006671"/>
    </source>
</evidence>
<dbReference type="EMBL" id="GG738853">
    <property type="protein sequence ID" value="EFC47759.1"/>
    <property type="molecule type" value="Genomic_DNA"/>
</dbReference>
<protein>
    <submittedName>
        <fullName evidence="1">Uncharacterized protein</fullName>
    </submittedName>
</protein>
<dbReference type="OrthoDB" id="10687451at2759"/>
<proteinExistence type="predicted"/>
<dbReference type="KEGG" id="ngr:NAEGRDRAFT_78732"/>
<reference evidence="1 2" key="1">
    <citation type="journal article" date="2010" name="Cell">
        <title>The genome of Naegleria gruberi illuminates early eukaryotic versatility.</title>
        <authorList>
            <person name="Fritz-Laylin L.K."/>
            <person name="Prochnik S.E."/>
            <person name="Ginger M.L."/>
            <person name="Dacks J.B."/>
            <person name="Carpenter M.L."/>
            <person name="Field M.C."/>
            <person name="Kuo A."/>
            <person name="Paredez A."/>
            <person name="Chapman J."/>
            <person name="Pham J."/>
            <person name="Shu S."/>
            <person name="Neupane R."/>
            <person name="Cipriano M."/>
            <person name="Mancuso J."/>
            <person name="Tu H."/>
            <person name="Salamov A."/>
            <person name="Lindquist E."/>
            <person name="Shapiro H."/>
            <person name="Lucas S."/>
            <person name="Grigoriev I.V."/>
            <person name="Cande W.Z."/>
            <person name="Fulton C."/>
            <person name="Rokhsar D.S."/>
            <person name="Dawson S.C."/>
        </authorList>
    </citation>
    <scope>NUCLEOTIDE SEQUENCE [LARGE SCALE GENOMIC DNA]</scope>
    <source>
        <strain evidence="1 2">NEG-M</strain>
    </source>
</reference>
<sequence>MLTVRLPKEPTVDFNQIRDDLIKSDEYLCSGNLQDYVLTKYQNCEEFVREWIIEDLQNKKKNVYSKHEEIIKLKELHDDLKYEIIQFIPTCSSTFKDETSPLFDTQLITLHKMRLISKKFNSIMIHRILTLSHMEIDLSHPLTKSHFYNLLNAQAEYKLEQNNFNSQELLLIKNQLEQETNRTMGLGFQSPLSFENYPALPFTREELKEYKKALCQTFKKPINNNNRVERYKIKNVNTTIESLVVEISMNQLSSIEQHGDEFSSIADNCKHLKKLYVVSDRFSVPDDWTVFESLEEIHFCSSVSVLDLNSENVKSFLNFLFSECPKLHSITFSPFIQNYPISKLEKYLNPQRWHNRSFKKMNIFIKEENGENTLVKSFDSPSEYLKKEVSIFLSSKSSHLSKNVFRELEKIYGNSFIRKQFPGMLFSSFLDPSSFEELRKFRDLCDYAFKERCIPIQYLDLLNFCTTCFIQPFMIQYICYLCNEYQESRLFVIELMQDTHMNTFSHALRFINFGWDFRKPKALNNLVQLFTNVDTIIPILDNFPINDETLLRLLRKFIIGSFGSVYQHEHQDQINLFICHLLSHNPRRLCEYLVEERIHFTLLSKPCSIPLLAALFYTRTSHFLYAIIKEMDQDIFNRLGVNERGDSILHLLLYLRDDSFSLDYSLLCEIVKKNSNLLNLENAKSQTPLQIMTKTEQTAKLVLKELKRTIKDVKF</sequence>
<dbReference type="Proteomes" id="UP000006671">
    <property type="component" value="Unassembled WGS sequence"/>
</dbReference>
<name>D2V631_NAEGR</name>
<organism evidence="2">
    <name type="scientific">Naegleria gruberi</name>
    <name type="common">Amoeba</name>
    <dbReference type="NCBI Taxonomy" id="5762"/>
    <lineage>
        <taxon>Eukaryota</taxon>
        <taxon>Discoba</taxon>
        <taxon>Heterolobosea</taxon>
        <taxon>Tetramitia</taxon>
        <taxon>Eutetramitia</taxon>
        <taxon>Vahlkampfiidae</taxon>
        <taxon>Naegleria</taxon>
    </lineage>
</organism>